<dbReference type="EMBL" id="BAABZQ010000001">
    <property type="protein sequence ID" value="GAA6500355.1"/>
    <property type="molecule type" value="Genomic_DNA"/>
</dbReference>
<name>A0ABQ0BUZ4_9FIRM</name>
<keyword evidence="2" id="KW-1185">Reference proteome</keyword>
<comment type="caution">
    <text evidence="1">The sequence shown here is derived from an EMBL/GenBank/DDBJ whole genome shotgun (WGS) entry which is preliminary data.</text>
</comment>
<reference evidence="1 2" key="1">
    <citation type="submission" date="2024-04" db="EMBL/GenBank/DDBJ databases">
        <title>Defined microbial consortia suppress multidrug-resistant proinflammatory Enterobacteriaceae via ecological control.</title>
        <authorList>
            <person name="Furuichi M."/>
            <person name="Kawaguchi T."/>
            <person name="Pust M."/>
            <person name="Yasuma K."/>
            <person name="Plichta D."/>
            <person name="Hasegawa N."/>
            <person name="Ohya T."/>
            <person name="Bhattarai S."/>
            <person name="Sasajima S."/>
            <person name="Aoto Y."/>
            <person name="Tuganbaev T."/>
            <person name="Yaginuma M."/>
            <person name="Ueda M."/>
            <person name="Okahashi N."/>
            <person name="Amafuji K."/>
            <person name="Kiridooshi Y."/>
            <person name="Sugita K."/>
            <person name="Strazar M."/>
            <person name="Skelly A."/>
            <person name="Suda W."/>
            <person name="Hattori M."/>
            <person name="Nakamoto N."/>
            <person name="Caballero S."/>
            <person name="Norman J."/>
            <person name="Olle B."/>
            <person name="Tanoue T."/>
            <person name="Arita M."/>
            <person name="Bucci V."/>
            <person name="Atarashi K."/>
            <person name="Xavier R."/>
            <person name="Honda K."/>
        </authorList>
    </citation>
    <scope>NUCLEOTIDE SEQUENCE [LARGE SCALE GENOMIC DNA]</scope>
    <source>
        <strain evidence="2">k34-0107-D12</strain>
    </source>
</reference>
<evidence type="ECO:0000313" key="1">
    <source>
        <dbReference type="EMBL" id="GAA6500355.1"/>
    </source>
</evidence>
<evidence type="ECO:0000313" key="2">
    <source>
        <dbReference type="Proteomes" id="UP001600941"/>
    </source>
</evidence>
<protein>
    <submittedName>
        <fullName evidence="1">Uncharacterized protein</fullName>
    </submittedName>
</protein>
<organism evidence="1 2">
    <name type="scientific">Blautia parvula</name>
    <dbReference type="NCBI Taxonomy" id="2877527"/>
    <lineage>
        <taxon>Bacteria</taxon>
        <taxon>Bacillati</taxon>
        <taxon>Bacillota</taxon>
        <taxon>Clostridia</taxon>
        <taxon>Lachnospirales</taxon>
        <taxon>Lachnospiraceae</taxon>
        <taxon>Blautia</taxon>
    </lineage>
</organism>
<dbReference type="RefSeq" id="WP_227211823.1">
    <property type="nucleotide sequence ID" value="NZ_BAABZQ010000001.1"/>
</dbReference>
<dbReference type="Proteomes" id="UP001600941">
    <property type="component" value="Unassembled WGS sequence"/>
</dbReference>
<accession>A0ABQ0BUZ4</accession>
<gene>
    <name evidence="1" type="ORF">K340107D12_31710</name>
</gene>
<sequence length="174" mass="20185">MDKKIEFQDFIVSVPIENQDFVKELHNKLMELGCKIEIKTAKSGYMVSYLYHKKTVANYVFRKKGMLVRIYGVHVNEYEKFLETLPGEMISAIQKAPICKRLADPTACNPRCSKGYDFWLKGEHYQKCRNSAFMFLVCPQNNPFIQSFLLSEVKAWNEGCTAFTNEASKNEDEK</sequence>
<proteinExistence type="predicted"/>